<organism evidence="2 3">
    <name type="scientific">Actinomadura vinacea</name>
    <dbReference type="NCBI Taxonomy" id="115336"/>
    <lineage>
        <taxon>Bacteria</taxon>
        <taxon>Bacillati</taxon>
        <taxon>Actinomycetota</taxon>
        <taxon>Actinomycetes</taxon>
        <taxon>Streptosporangiales</taxon>
        <taxon>Thermomonosporaceae</taxon>
        <taxon>Actinomadura</taxon>
    </lineage>
</organism>
<name>A0ABP5VUL0_9ACTN</name>
<evidence type="ECO:0000256" key="1">
    <source>
        <dbReference type="SAM" id="Phobius"/>
    </source>
</evidence>
<dbReference type="Proteomes" id="UP001501231">
    <property type="component" value="Unassembled WGS sequence"/>
</dbReference>
<accession>A0ABP5VUL0</accession>
<comment type="caution">
    <text evidence="2">The sequence shown here is derived from an EMBL/GenBank/DDBJ whole genome shotgun (WGS) entry which is preliminary data.</text>
</comment>
<keyword evidence="3" id="KW-1185">Reference proteome</keyword>
<evidence type="ECO:0000313" key="2">
    <source>
        <dbReference type="EMBL" id="GAA2412306.1"/>
    </source>
</evidence>
<evidence type="ECO:0008006" key="4">
    <source>
        <dbReference type="Google" id="ProtNLM"/>
    </source>
</evidence>
<feature type="transmembrane region" description="Helical" evidence="1">
    <location>
        <begin position="91"/>
        <end position="113"/>
    </location>
</feature>
<gene>
    <name evidence="2" type="ORF">GCM10010191_22100</name>
</gene>
<keyword evidence="1" id="KW-0472">Membrane</keyword>
<keyword evidence="1" id="KW-0812">Transmembrane</keyword>
<reference evidence="3" key="1">
    <citation type="journal article" date="2019" name="Int. J. Syst. Evol. Microbiol.">
        <title>The Global Catalogue of Microorganisms (GCM) 10K type strain sequencing project: providing services to taxonomists for standard genome sequencing and annotation.</title>
        <authorList>
            <consortium name="The Broad Institute Genomics Platform"/>
            <consortium name="The Broad Institute Genome Sequencing Center for Infectious Disease"/>
            <person name="Wu L."/>
            <person name="Ma J."/>
        </authorList>
    </citation>
    <scope>NUCLEOTIDE SEQUENCE [LARGE SCALE GENOMIC DNA]</scope>
    <source>
        <strain evidence="3">JCM 3325</strain>
    </source>
</reference>
<sequence length="160" mass="17133">MNDQPPTSAEEMLQRLAPVLSRGRRLRGVGALLTGLAGASFTTVLWATEPDALPDRTHLSFALLLLICLAWTGYGIWSTTRRAPLFALDRVIAGWLALAAALLTTTITITLAAVRDQGVVLALAMSTILITLAGLLLARARARRAALLRRKADLTESGPH</sequence>
<feature type="transmembrane region" description="Helical" evidence="1">
    <location>
        <begin position="59"/>
        <end position="79"/>
    </location>
</feature>
<keyword evidence="1" id="KW-1133">Transmembrane helix</keyword>
<dbReference type="RefSeq" id="WP_344588640.1">
    <property type="nucleotide sequence ID" value="NZ_BAAARW010000008.1"/>
</dbReference>
<evidence type="ECO:0000313" key="3">
    <source>
        <dbReference type="Proteomes" id="UP001501231"/>
    </source>
</evidence>
<proteinExistence type="predicted"/>
<feature type="transmembrane region" description="Helical" evidence="1">
    <location>
        <begin position="119"/>
        <end position="140"/>
    </location>
</feature>
<feature type="transmembrane region" description="Helical" evidence="1">
    <location>
        <begin position="29"/>
        <end position="47"/>
    </location>
</feature>
<protein>
    <recommendedName>
        <fullName evidence="4">Transmembrane transport protein</fullName>
    </recommendedName>
</protein>
<dbReference type="EMBL" id="BAAARW010000008">
    <property type="protein sequence ID" value="GAA2412306.1"/>
    <property type="molecule type" value="Genomic_DNA"/>
</dbReference>